<proteinExistence type="predicted"/>
<gene>
    <name evidence="2" type="ORF">Poli38472_008289</name>
</gene>
<organism evidence="2 3">
    <name type="scientific">Pythium oligandrum</name>
    <name type="common">Mycoparasitic fungus</name>
    <dbReference type="NCBI Taxonomy" id="41045"/>
    <lineage>
        <taxon>Eukaryota</taxon>
        <taxon>Sar</taxon>
        <taxon>Stramenopiles</taxon>
        <taxon>Oomycota</taxon>
        <taxon>Peronosporomycetes</taxon>
        <taxon>Pythiales</taxon>
        <taxon>Pythiaceae</taxon>
        <taxon>Pythium</taxon>
    </lineage>
</organism>
<comment type="caution">
    <text evidence="2">The sequence shown here is derived from an EMBL/GenBank/DDBJ whole genome shotgun (WGS) entry which is preliminary data.</text>
</comment>
<sequence length="189" mass="22026">MFNTWDIVRPRYWHPMASLEQSMMDFEQMQDRMMQFPSLQGHHSSFDDDDDEFFQDLPIRRRQQAQAAHQQQQQQQASNQGDSNTFSSYSYSSSSIIDDKGQRVTSSRRRYEDSTGRLKAIHERQIGDKKVRSVWNRLDKSDTGKHETMALDGSSTEEFEKMWKETVFGAAEAKKRTEAITEKGEAGQK</sequence>
<evidence type="ECO:0000256" key="1">
    <source>
        <dbReference type="SAM" id="MobiDB-lite"/>
    </source>
</evidence>
<dbReference type="OrthoDB" id="163343at2759"/>
<name>A0A8K1CLF3_PYTOL</name>
<keyword evidence="3" id="KW-1185">Reference proteome</keyword>
<dbReference type="Proteomes" id="UP000794436">
    <property type="component" value="Unassembled WGS sequence"/>
</dbReference>
<evidence type="ECO:0008006" key="4">
    <source>
        <dbReference type="Google" id="ProtNLM"/>
    </source>
</evidence>
<dbReference type="AlphaFoldDB" id="A0A8K1CLF3"/>
<accession>A0A8K1CLF3</accession>
<reference evidence="2" key="1">
    <citation type="submission" date="2019-03" db="EMBL/GenBank/DDBJ databases">
        <title>Long read genome sequence of the mycoparasitic Pythium oligandrum ATCC 38472 isolated from sugarbeet rhizosphere.</title>
        <authorList>
            <person name="Gaulin E."/>
        </authorList>
    </citation>
    <scope>NUCLEOTIDE SEQUENCE</scope>
    <source>
        <strain evidence="2">ATCC 38472_TT</strain>
    </source>
</reference>
<protein>
    <recommendedName>
        <fullName evidence="4">Myeloid leukemia factor</fullName>
    </recommendedName>
</protein>
<feature type="compositionally biased region" description="Low complexity" evidence="1">
    <location>
        <begin position="64"/>
        <end position="77"/>
    </location>
</feature>
<evidence type="ECO:0000313" key="3">
    <source>
        <dbReference type="Proteomes" id="UP000794436"/>
    </source>
</evidence>
<dbReference type="EMBL" id="SPLM01000037">
    <property type="protein sequence ID" value="TMW65647.1"/>
    <property type="molecule type" value="Genomic_DNA"/>
</dbReference>
<evidence type="ECO:0000313" key="2">
    <source>
        <dbReference type="EMBL" id="TMW65647.1"/>
    </source>
</evidence>
<feature type="region of interest" description="Disordered" evidence="1">
    <location>
        <begin position="62"/>
        <end position="116"/>
    </location>
</feature>